<organism evidence="2 3">
    <name type="scientific">Halomarina rubra</name>
    <dbReference type="NCBI Taxonomy" id="2071873"/>
    <lineage>
        <taxon>Archaea</taxon>
        <taxon>Methanobacteriati</taxon>
        <taxon>Methanobacteriota</taxon>
        <taxon>Stenosarchaea group</taxon>
        <taxon>Halobacteria</taxon>
        <taxon>Halobacteriales</taxon>
        <taxon>Natronomonadaceae</taxon>
        <taxon>Halomarina</taxon>
    </lineage>
</organism>
<reference evidence="2 3" key="1">
    <citation type="journal article" date="2019" name="Int. J. Syst. Evol. Microbiol.">
        <title>The Global Catalogue of Microorganisms (GCM) 10K type strain sequencing project: providing services to taxonomists for standard genome sequencing and annotation.</title>
        <authorList>
            <consortium name="The Broad Institute Genomics Platform"/>
            <consortium name="The Broad Institute Genome Sequencing Center for Infectious Disease"/>
            <person name="Wu L."/>
            <person name="Ma J."/>
        </authorList>
    </citation>
    <scope>NUCLEOTIDE SEQUENCE [LARGE SCALE GENOMIC DNA]</scope>
    <source>
        <strain evidence="2 3">CGMCC 1.12563</strain>
    </source>
</reference>
<evidence type="ECO:0000313" key="3">
    <source>
        <dbReference type="Proteomes" id="UP001597187"/>
    </source>
</evidence>
<gene>
    <name evidence="2" type="ORF">ACFSBT_04025</name>
</gene>
<comment type="caution">
    <text evidence="2">The sequence shown here is derived from an EMBL/GenBank/DDBJ whole genome shotgun (WGS) entry which is preliminary data.</text>
</comment>
<accession>A0ABD6ASW1</accession>
<dbReference type="RefSeq" id="WP_250872424.1">
    <property type="nucleotide sequence ID" value="NZ_JALXFV010000002.1"/>
</dbReference>
<dbReference type="EMBL" id="JBHUDC010000002">
    <property type="protein sequence ID" value="MFD1512446.1"/>
    <property type="molecule type" value="Genomic_DNA"/>
</dbReference>
<proteinExistence type="predicted"/>
<keyword evidence="3" id="KW-1185">Reference proteome</keyword>
<name>A0ABD6ASW1_9EURY</name>
<keyword evidence="1" id="KW-1133">Transmembrane helix</keyword>
<dbReference type="Proteomes" id="UP001597187">
    <property type="component" value="Unassembled WGS sequence"/>
</dbReference>
<evidence type="ECO:0000256" key="1">
    <source>
        <dbReference type="SAM" id="Phobius"/>
    </source>
</evidence>
<feature type="transmembrane region" description="Helical" evidence="1">
    <location>
        <begin position="44"/>
        <end position="62"/>
    </location>
</feature>
<dbReference type="AlphaFoldDB" id="A0ABD6ASW1"/>
<keyword evidence="1" id="KW-0812">Transmembrane</keyword>
<keyword evidence="1" id="KW-0472">Membrane</keyword>
<protein>
    <submittedName>
        <fullName evidence="2">Uncharacterized protein</fullName>
    </submittedName>
</protein>
<sequence>MPSIDYTAARSPFRERPIERLKCEVLAALLTFVPHRYNNHTRKIVTIVLAVGWMTMTVGISAKLAVATPTYGMLTAAVFAIIGRMWDIEVGALGARAAAETEATSKKEDD</sequence>
<evidence type="ECO:0000313" key="2">
    <source>
        <dbReference type="EMBL" id="MFD1512446.1"/>
    </source>
</evidence>